<dbReference type="SUPFAM" id="SSF54106">
    <property type="entry name" value="LysM domain"/>
    <property type="match status" value="2"/>
</dbReference>
<evidence type="ECO:0000259" key="3">
    <source>
        <dbReference type="PROSITE" id="PS51782"/>
    </source>
</evidence>
<dbReference type="PROSITE" id="PS51782">
    <property type="entry name" value="LYSM"/>
    <property type="match status" value="2"/>
</dbReference>
<dbReference type="InterPro" id="IPR029070">
    <property type="entry name" value="Chitinase_insertion_sf"/>
</dbReference>
<dbReference type="CAZy" id="GH18">
    <property type="family name" value="Glycoside Hydrolase Family 18"/>
</dbReference>
<name>B9E0D4_CLOK1</name>
<evidence type="ECO:0000256" key="2">
    <source>
        <dbReference type="ARBA" id="ARBA00023295"/>
    </source>
</evidence>
<dbReference type="CAZy" id="CBM50">
    <property type="family name" value="Carbohydrate-Binding Module Family 50"/>
</dbReference>
<dbReference type="PROSITE" id="PS51910">
    <property type="entry name" value="GH18_2"/>
    <property type="match status" value="1"/>
</dbReference>
<accession>B9E0D4</accession>
<dbReference type="SMART" id="SM00257">
    <property type="entry name" value="LysM"/>
    <property type="match status" value="2"/>
</dbReference>
<dbReference type="Proteomes" id="UP000007969">
    <property type="component" value="Chromosome"/>
</dbReference>
<dbReference type="Gene3D" id="3.20.20.80">
    <property type="entry name" value="Glycosidases"/>
    <property type="match status" value="1"/>
</dbReference>
<dbReference type="GO" id="GO:0070492">
    <property type="term" value="F:oligosaccharide binding"/>
    <property type="evidence" value="ECO:0007669"/>
    <property type="project" value="TreeGrafter"/>
</dbReference>
<dbReference type="InterPro" id="IPR011583">
    <property type="entry name" value="Chitinase_II/V-like_cat"/>
</dbReference>
<dbReference type="SMART" id="SM00636">
    <property type="entry name" value="Glyco_18"/>
    <property type="match status" value="1"/>
</dbReference>
<sequence length="442" mass="49802">MIINKKERLYLNIHVVRPGDSIWSIARRFGVTPDSIIDANGIEPQLSLVVGESLVIPTKERAYRVRPGDSLWSISERFGVSVNSIAQLNNISDPSAIYPGMVLRIPDKSKNYGVIETNGFIQPSNVDRETRIVNDAAPYLTYITPFSHHVTAEGGLTPLRDETIISLARNNRVAPLLSVTNLSGANFDTELIGNILNNENLQNTLINNIINTMDKKSYYGVIVDFERIPPSDREEYNNFLRKLVSRAHPLGYVVGTALAPKTYDVTVGAWHGAHDYRAHGEIVDFVIIMTYEWGWSGGPPMAVAPINEVRKVINYAVSVIPPKKIMMGVPLYGYDWTLPYTPGGEFAESIGNQEAVNRARRYGAQIKYDTKAESPYYNYIDEEGREHVVWFEDARSMEAKYKLVNEYGLRGVSFWQLGKAFPQNWRILDNMFQITKVIPPVS</sequence>
<dbReference type="AlphaFoldDB" id="B9E0D4"/>
<dbReference type="EMBL" id="AP009049">
    <property type="protein sequence ID" value="BAH05959.1"/>
    <property type="molecule type" value="Genomic_DNA"/>
</dbReference>
<dbReference type="InterPro" id="IPR018392">
    <property type="entry name" value="LysM"/>
</dbReference>
<dbReference type="PANTHER" id="PTHR46066">
    <property type="entry name" value="CHITINASE DOMAIN-CONTAINING PROTEIN 1 FAMILY MEMBER"/>
    <property type="match status" value="1"/>
</dbReference>
<dbReference type="Gene3D" id="3.10.50.10">
    <property type="match status" value="1"/>
</dbReference>
<proteinExistence type="predicted"/>
<evidence type="ECO:0000256" key="1">
    <source>
        <dbReference type="ARBA" id="ARBA00022801"/>
    </source>
</evidence>
<reference evidence="6" key="1">
    <citation type="submission" date="2005-09" db="EMBL/GenBank/DDBJ databases">
        <title>Complete genome sequence of Clostridium kluyveri and comparative genomics of Clostridia species.</title>
        <authorList>
            <person name="Inui M."/>
            <person name="Nonaka H."/>
            <person name="Shinoda Y."/>
            <person name="Ikenaga Y."/>
            <person name="Abe M."/>
            <person name="Naito K."/>
            <person name="Vertes A.A."/>
            <person name="Yukawa H."/>
        </authorList>
    </citation>
    <scope>NUCLEOTIDE SEQUENCE [LARGE SCALE GENOMIC DNA]</scope>
    <source>
        <strain evidence="6">NBRC 12016</strain>
    </source>
</reference>
<gene>
    <name evidence="5" type="ordered locus">CKR_0908</name>
</gene>
<dbReference type="SUPFAM" id="SSF51445">
    <property type="entry name" value="(Trans)glycosidases"/>
    <property type="match status" value="1"/>
</dbReference>
<feature type="domain" description="GH18" evidence="4">
    <location>
        <begin position="110"/>
        <end position="438"/>
    </location>
</feature>
<evidence type="ECO:0000259" key="4">
    <source>
        <dbReference type="PROSITE" id="PS51910"/>
    </source>
</evidence>
<dbReference type="GO" id="GO:0012505">
    <property type="term" value="C:endomembrane system"/>
    <property type="evidence" value="ECO:0007669"/>
    <property type="project" value="TreeGrafter"/>
</dbReference>
<dbReference type="Gene3D" id="3.10.350.10">
    <property type="entry name" value="LysM domain"/>
    <property type="match status" value="2"/>
</dbReference>
<feature type="domain" description="LysM" evidence="3">
    <location>
        <begin position="12"/>
        <end position="56"/>
    </location>
</feature>
<keyword evidence="2" id="KW-0326">Glycosidase</keyword>
<dbReference type="Pfam" id="PF01476">
    <property type="entry name" value="LysM"/>
    <property type="match status" value="2"/>
</dbReference>
<evidence type="ECO:0000313" key="6">
    <source>
        <dbReference type="Proteomes" id="UP000007969"/>
    </source>
</evidence>
<dbReference type="GO" id="GO:0016798">
    <property type="term" value="F:hydrolase activity, acting on glycosyl bonds"/>
    <property type="evidence" value="ECO:0007669"/>
    <property type="project" value="UniProtKB-KW"/>
</dbReference>
<dbReference type="InterPro" id="IPR001223">
    <property type="entry name" value="Glyco_hydro18_cat"/>
</dbReference>
<organism evidence="5 6">
    <name type="scientific">Clostridium kluyveri (strain NBRC 12016)</name>
    <dbReference type="NCBI Taxonomy" id="583346"/>
    <lineage>
        <taxon>Bacteria</taxon>
        <taxon>Bacillati</taxon>
        <taxon>Bacillota</taxon>
        <taxon>Clostridia</taxon>
        <taxon>Eubacteriales</taxon>
        <taxon>Clostridiaceae</taxon>
        <taxon>Clostridium</taxon>
    </lineage>
</organism>
<dbReference type="KEGG" id="ckr:CKR_0908"/>
<protein>
    <submittedName>
        <fullName evidence="5">Uncharacterized protein</fullName>
    </submittedName>
</protein>
<evidence type="ECO:0000313" key="5">
    <source>
        <dbReference type="EMBL" id="BAH05959.1"/>
    </source>
</evidence>
<dbReference type="PANTHER" id="PTHR46066:SF2">
    <property type="entry name" value="CHITINASE DOMAIN-CONTAINING PROTEIN 1"/>
    <property type="match status" value="1"/>
</dbReference>
<feature type="domain" description="LysM" evidence="3">
    <location>
        <begin position="61"/>
        <end position="105"/>
    </location>
</feature>
<keyword evidence="1" id="KW-0378">Hydrolase</keyword>
<dbReference type="InterPro" id="IPR036779">
    <property type="entry name" value="LysM_dom_sf"/>
</dbReference>
<dbReference type="CDD" id="cd02874">
    <property type="entry name" value="GH18_CFLE_spore_hydrolase"/>
    <property type="match status" value="1"/>
</dbReference>
<dbReference type="InterPro" id="IPR017853">
    <property type="entry name" value="GH"/>
</dbReference>
<dbReference type="HOGENOM" id="CLU_037415_4_1_9"/>
<dbReference type="Pfam" id="PF00704">
    <property type="entry name" value="Glyco_hydro_18"/>
    <property type="match status" value="1"/>
</dbReference>
<dbReference type="CDD" id="cd00118">
    <property type="entry name" value="LysM"/>
    <property type="match status" value="2"/>
</dbReference>
<dbReference type="InterPro" id="IPR041704">
    <property type="entry name" value="CFLE_GH18"/>
</dbReference>
<dbReference type="GO" id="GO:0005975">
    <property type="term" value="P:carbohydrate metabolic process"/>
    <property type="evidence" value="ECO:0007669"/>
    <property type="project" value="InterPro"/>
</dbReference>
<dbReference type="GO" id="GO:0008061">
    <property type="term" value="F:chitin binding"/>
    <property type="evidence" value="ECO:0007669"/>
    <property type="project" value="InterPro"/>
</dbReference>